<dbReference type="CDD" id="cd17321">
    <property type="entry name" value="MFS_MMR_MDR_like"/>
    <property type="match status" value="1"/>
</dbReference>
<evidence type="ECO:0000313" key="11">
    <source>
        <dbReference type="Proteomes" id="UP001164390"/>
    </source>
</evidence>
<feature type="transmembrane region" description="Helical" evidence="8">
    <location>
        <begin position="86"/>
        <end position="103"/>
    </location>
</feature>
<dbReference type="InterPro" id="IPR020846">
    <property type="entry name" value="MFS_dom"/>
</dbReference>
<feature type="transmembrane region" description="Helical" evidence="8">
    <location>
        <begin position="235"/>
        <end position="252"/>
    </location>
</feature>
<evidence type="ECO:0000256" key="3">
    <source>
        <dbReference type="ARBA" id="ARBA00022475"/>
    </source>
</evidence>
<feature type="transmembrane region" description="Helical" evidence="8">
    <location>
        <begin position="310"/>
        <end position="331"/>
    </location>
</feature>
<keyword evidence="11" id="KW-1185">Reference proteome</keyword>
<reference evidence="10" key="1">
    <citation type="submission" date="2022-01" db="EMBL/GenBank/DDBJ databases">
        <title>Nocardioidaceae gen. sp. A5X3R13.</title>
        <authorList>
            <person name="Lopez Marin M.A."/>
            <person name="Uhlik O."/>
        </authorList>
    </citation>
    <scope>NUCLEOTIDE SEQUENCE</scope>
    <source>
        <strain evidence="10">A5X3R13</strain>
    </source>
</reference>
<evidence type="ECO:0000259" key="9">
    <source>
        <dbReference type="PROSITE" id="PS50850"/>
    </source>
</evidence>
<sequence length="534" mass="55058">MSTTTTTEPAARAGRREWIGLAVLALPTLLLSLDMSVLYLALPKLSADLDPSSTQQLWIMDIYGFMVAGFLVTMGTLGDRIGRRRLLLIGGAAFAVASVLAAYSNSAEMLIATRALMGIAGATLMPSTLALIRNMFHDEHQRGAAIGVWFSCFMGGMTVGPLVGGVLMESFSWGTAFLLGVPVMLILLAAGPALLPEHRDPNAGRLDLFSVGLSLIAILPAIYGLKELAKDGFATQPTVALAIGIAFAVAFVRRQGRLRDPLLDMGLFANRAFSATLGLNLVAGTIMGGSFLLVTLYLQLVEGLSPLEAGLRLVPINVAMAIASMLAPQLIRKIRPAYVMAAGLVITGLGFSLLTQVDSSGSGWIIIGAFIIASLGIALPSALGMNIIVSTAPPEKAGSASSLSETAGEFGIAFGVATIGSIGTAVYRDRISVPAGVPADADSAAREGIEGAVRVAEQLPGSVGVELLDSAREAFTAGLTTAAGIGAIAFFVLAAVAIATLRHLEPSAAVPDESETPAGADESAAPEPELEPAH</sequence>
<dbReference type="InterPro" id="IPR036259">
    <property type="entry name" value="MFS_trans_sf"/>
</dbReference>
<feature type="transmembrane region" description="Helical" evidence="8">
    <location>
        <begin position="62"/>
        <end position="79"/>
    </location>
</feature>
<feature type="transmembrane region" description="Helical" evidence="8">
    <location>
        <begin position="21"/>
        <end position="42"/>
    </location>
</feature>
<dbReference type="PANTHER" id="PTHR42718:SF47">
    <property type="entry name" value="METHYL VIOLOGEN RESISTANCE PROTEIN SMVA"/>
    <property type="match status" value="1"/>
</dbReference>
<dbReference type="AlphaFoldDB" id="A0AA46YL84"/>
<name>A0AA46YL84_9ACTN</name>
<dbReference type="Proteomes" id="UP001164390">
    <property type="component" value="Chromosome"/>
</dbReference>
<feature type="transmembrane region" description="Helical" evidence="8">
    <location>
        <begin position="173"/>
        <end position="194"/>
    </location>
</feature>
<dbReference type="Pfam" id="PF07690">
    <property type="entry name" value="MFS_1"/>
    <property type="match status" value="1"/>
</dbReference>
<keyword evidence="2" id="KW-0813">Transport</keyword>
<evidence type="ECO:0000256" key="1">
    <source>
        <dbReference type="ARBA" id="ARBA00004651"/>
    </source>
</evidence>
<evidence type="ECO:0000256" key="8">
    <source>
        <dbReference type="SAM" id="Phobius"/>
    </source>
</evidence>
<evidence type="ECO:0000256" key="7">
    <source>
        <dbReference type="SAM" id="MobiDB-lite"/>
    </source>
</evidence>
<comment type="subcellular location">
    <subcellularLocation>
        <location evidence="1">Cell membrane</location>
        <topology evidence="1">Multi-pass membrane protein</topology>
    </subcellularLocation>
</comment>
<keyword evidence="3" id="KW-1003">Cell membrane</keyword>
<feature type="domain" description="Major facilitator superfamily (MFS) profile" evidence="9">
    <location>
        <begin position="20"/>
        <end position="501"/>
    </location>
</feature>
<dbReference type="SUPFAM" id="SSF103473">
    <property type="entry name" value="MFS general substrate transporter"/>
    <property type="match status" value="1"/>
</dbReference>
<dbReference type="PROSITE" id="PS50850">
    <property type="entry name" value="MFS"/>
    <property type="match status" value="1"/>
</dbReference>
<accession>A0AA46YL84</accession>
<dbReference type="InterPro" id="IPR011701">
    <property type="entry name" value="MFS"/>
</dbReference>
<evidence type="ECO:0000256" key="2">
    <source>
        <dbReference type="ARBA" id="ARBA00022448"/>
    </source>
</evidence>
<feature type="transmembrane region" description="Helical" evidence="8">
    <location>
        <begin position="109"/>
        <end position="132"/>
    </location>
</feature>
<dbReference type="PANTHER" id="PTHR42718">
    <property type="entry name" value="MAJOR FACILITATOR SUPERFAMILY MULTIDRUG TRANSPORTER MFSC"/>
    <property type="match status" value="1"/>
</dbReference>
<feature type="transmembrane region" description="Helical" evidence="8">
    <location>
        <begin position="410"/>
        <end position="427"/>
    </location>
</feature>
<proteinExistence type="predicted"/>
<keyword evidence="5 8" id="KW-1133">Transmembrane helix</keyword>
<gene>
    <name evidence="10" type="ORF">L0C25_19100</name>
</gene>
<dbReference type="GO" id="GO:0022857">
    <property type="term" value="F:transmembrane transporter activity"/>
    <property type="evidence" value="ECO:0007669"/>
    <property type="project" value="InterPro"/>
</dbReference>
<feature type="transmembrane region" description="Helical" evidence="8">
    <location>
        <begin position="338"/>
        <end position="357"/>
    </location>
</feature>
<evidence type="ECO:0000313" key="10">
    <source>
        <dbReference type="EMBL" id="UYM04618.1"/>
    </source>
</evidence>
<evidence type="ECO:0000256" key="4">
    <source>
        <dbReference type="ARBA" id="ARBA00022692"/>
    </source>
</evidence>
<protein>
    <submittedName>
        <fullName evidence="10">MFS transporter</fullName>
    </submittedName>
</protein>
<feature type="transmembrane region" description="Helical" evidence="8">
    <location>
        <begin position="144"/>
        <end position="167"/>
    </location>
</feature>
<keyword evidence="6 8" id="KW-0472">Membrane</keyword>
<feature type="region of interest" description="Disordered" evidence="7">
    <location>
        <begin position="507"/>
        <end position="534"/>
    </location>
</feature>
<dbReference type="Gene3D" id="1.20.1250.20">
    <property type="entry name" value="MFS general substrate transporter like domains"/>
    <property type="match status" value="1"/>
</dbReference>
<dbReference type="EMBL" id="CP094970">
    <property type="protein sequence ID" value="UYM04618.1"/>
    <property type="molecule type" value="Genomic_DNA"/>
</dbReference>
<feature type="transmembrane region" description="Helical" evidence="8">
    <location>
        <begin position="206"/>
        <end position="223"/>
    </location>
</feature>
<dbReference type="RefSeq" id="WP_271633376.1">
    <property type="nucleotide sequence ID" value="NZ_CP094970.1"/>
</dbReference>
<evidence type="ECO:0000256" key="5">
    <source>
        <dbReference type="ARBA" id="ARBA00022989"/>
    </source>
</evidence>
<keyword evidence="4 8" id="KW-0812">Transmembrane</keyword>
<dbReference type="KEGG" id="sgrg:L0C25_19100"/>
<feature type="transmembrane region" description="Helical" evidence="8">
    <location>
        <begin position="273"/>
        <end position="298"/>
    </location>
</feature>
<evidence type="ECO:0000256" key="6">
    <source>
        <dbReference type="ARBA" id="ARBA00023136"/>
    </source>
</evidence>
<feature type="transmembrane region" description="Helical" evidence="8">
    <location>
        <begin position="363"/>
        <end position="389"/>
    </location>
</feature>
<organism evidence="10 11">
    <name type="scientific">Solicola gregarius</name>
    <dbReference type="NCBI Taxonomy" id="2908642"/>
    <lineage>
        <taxon>Bacteria</taxon>
        <taxon>Bacillati</taxon>
        <taxon>Actinomycetota</taxon>
        <taxon>Actinomycetes</taxon>
        <taxon>Propionibacteriales</taxon>
        <taxon>Nocardioidaceae</taxon>
        <taxon>Solicola</taxon>
    </lineage>
</organism>
<dbReference type="GO" id="GO:0005886">
    <property type="term" value="C:plasma membrane"/>
    <property type="evidence" value="ECO:0007669"/>
    <property type="project" value="UniProtKB-SubCell"/>
</dbReference>
<feature type="transmembrane region" description="Helical" evidence="8">
    <location>
        <begin position="474"/>
        <end position="499"/>
    </location>
</feature>